<gene>
    <name evidence="3" type="ORF">MEDL_45630</name>
</gene>
<evidence type="ECO:0000313" key="4">
    <source>
        <dbReference type="Proteomes" id="UP000683360"/>
    </source>
</evidence>
<comment type="caution">
    <text evidence="3">The sequence shown here is derived from an EMBL/GenBank/DDBJ whole genome shotgun (WGS) entry which is preliminary data.</text>
</comment>
<accession>A0A8S3TNN3</accession>
<dbReference type="InterPro" id="IPR055284">
    <property type="entry name" value="Galaxin-like"/>
</dbReference>
<sequence length="590" mass="66255">MNIYYLLLALTLAIGEAAVERCMSSMKEYDPERQLCCDFGVASIFNERGQELDCCSERTFNVETEICCIKDVFKKFAEDGKEQSCCGAIHYLKSEEVCCNNTLYEKINGINSCCGSTPIDQKTTCCSDGNGNKKSHSIGTHKKCCGVEYYNKTTHYCNSKKKGIVLPKFKSLCNNTEYYILKGRCCSGTLYNVSDSDEHYKCCGTKLYNTVEEQCCDGSLTIPHDAECFEKGHFYPSSQNELPINITSSTEAFCGNGLYDSQYQGCCGHVIYNKSSHHCCQPEGDIIVKSTEYKCCGKASYDSHQDVCCTKHNFYGETFKIITKSVEYHDTCCVPSDIEKSQSYSSITHRCQLGGIINKTDMCGNHPYNETSDLCCGGILDKMGLDEGRDCCGIKSYTKTTKICCDNTIYLKTNKQSCHQNSTEFVDVVLSTLPRHNDYGICSYCNLHSIQNVKEFLEAATNLCKQFVLKIAKLNTSNAGNTTKVDGFIRKDLLSQETFKKRKIQFEVPCTCQLNTRPIILLTDLKDYSKLLRLGDGNLIIPWSKRASNYLQKRATQCAKDTNKFALETVAGFKISIEYTKPELKGKDRL</sequence>
<reference evidence="3" key="1">
    <citation type="submission" date="2021-03" db="EMBL/GenBank/DDBJ databases">
        <authorList>
            <person name="Bekaert M."/>
        </authorList>
    </citation>
    <scope>NUCLEOTIDE SEQUENCE</scope>
</reference>
<keyword evidence="1" id="KW-0732">Signal</keyword>
<name>A0A8S3TNN3_MYTED</name>
<dbReference type="Pfam" id="PF24748">
    <property type="entry name" value="Galaxin_repeat"/>
    <property type="match status" value="2"/>
</dbReference>
<proteinExistence type="predicted"/>
<organism evidence="3 4">
    <name type="scientific">Mytilus edulis</name>
    <name type="common">Blue mussel</name>
    <dbReference type="NCBI Taxonomy" id="6550"/>
    <lineage>
        <taxon>Eukaryota</taxon>
        <taxon>Metazoa</taxon>
        <taxon>Spiralia</taxon>
        <taxon>Lophotrochozoa</taxon>
        <taxon>Mollusca</taxon>
        <taxon>Bivalvia</taxon>
        <taxon>Autobranchia</taxon>
        <taxon>Pteriomorphia</taxon>
        <taxon>Mytilida</taxon>
        <taxon>Mytiloidea</taxon>
        <taxon>Mytilidae</taxon>
        <taxon>Mytilinae</taxon>
        <taxon>Mytilus</taxon>
    </lineage>
</organism>
<keyword evidence="4" id="KW-1185">Reference proteome</keyword>
<dbReference type="OrthoDB" id="6040300at2759"/>
<dbReference type="PANTHER" id="PTHR34490">
    <property type="entry name" value="PROTEIN CBG12054-RELATED"/>
    <property type="match status" value="1"/>
</dbReference>
<dbReference type="AlphaFoldDB" id="A0A8S3TNN3"/>
<dbReference type="EMBL" id="CAJPWZ010002196">
    <property type="protein sequence ID" value="CAG2233043.1"/>
    <property type="molecule type" value="Genomic_DNA"/>
</dbReference>
<evidence type="ECO:0000259" key="2">
    <source>
        <dbReference type="Pfam" id="PF24748"/>
    </source>
</evidence>
<dbReference type="Proteomes" id="UP000683360">
    <property type="component" value="Unassembled WGS sequence"/>
</dbReference>
<dbReference type="InterPro" id="IPR056601">
    <property type="entry name" value="Galaxin_dom"/>
</dbReference>
<feature type="domain" description="Galaxin-like repeats" evidence="2">
    <location>
        <begin position="324"/>
        <end position="420"/>
    </location>
</feature>
<feature type="signal peptide" evidence="1">
    <location>
        <begin position="1"/>
        <end position="17"/>
    </location>
</feature>
<protein>
    <recommendedName>
        <fullName evidence="2">Galaxin-like repeats domain-containing protein</fullName>
    </recommendedName>
</protein>
<feature type="domain" description="Galaxin-like repeats" evidence="2">
    <location>
        <begin position="25"/>
        <end position="158"/>
    </location>
</feature>
<evidence type="ECO:0000313" key="3">
    <source>
        <dbReference type="EMBL" id="CAG2233043.1"/>
    </source>
</evidence>
<evidence type="ECO:0000256" key="1">
    <source>
        <dbReference type="SAM" id="SignalP"/>
    </source>
</evidence>
<feature type="chain" id="PRO_5035756928" description="Galaxin-like repeats domain-containing protein" evidence="1">
    <location>
        <begin position="18"/>
        <end position="590"/>
    </location>
</feature>